<dbReference type="AlphaFoldDB" id="A0A9W6SRQ4"/>
<evidence type="ECO:0000256" key="1">
    <source>
        <dbReference type="SAM" id="MobiDB-lite"/>
    </source>
</evidence>
<feature type="compositionally biased region" description="Acidic residues" evidence="1">
    <location>
        <begin position="62"/>
        <end position="77"/>
    </location>
</feature>
<accession>A0A9W6SRQ4</accession>
<proteinExistence type="predicted"/>
<reference evidence="2" key="1">
    <citation type="submission" date="2023-03" db="EMBL/GenBank/DDBJ databases">
        <title>Actinorhabdospora filicis NBRC 111898.</title>
        <authorList>
            <person name="Ichikawa N."/>
            <person name="Sato H."/>
            <person name="Tonouchi N."/>
        </authorList>
    </citation>
    <scope>NUCLEOTIDE SEQUENCE</scope>
    <source>
        <strain evidence="2">NBRC 111898</strain>
    </source>
</reference>
<evidence type="ECO:0000313" key="3">
    <source>
        <dbReference type="Proteomes" id="UP001165079"/>
    </source>
</evidence>
<organism evidence="2 3">
    <name type="scientific">Actinorhabdospora filicis</name>
    <dbReference type="NCBI Taxonomy" id="1785913"/>
    <lineage>
        <taxon>Bacteria</taxon>
        <taxon>Bacillati</taxon>
        <taxon>Actinomycetota</taxon>
        <taxon>Actinomycetes</taxon>
        <taxon>Micromonosporales</taxon>
        <taxon>Micromonosporaceae</taxon>
        <taxon>Actinorhabdospora</taxon>
    </lineage>
</organism>
<feature type="region of interest" description="Disordered" evidence="1">
    <location>
        <begin position="62"/>
        <end position="126"/>
    </location>
</feature>
<dbReference type="EMBL" id="BSTX01000004">
    <property type="protein sequence ID" value="GLZ81027.1"/>
    <property type="molecule type" value="Genomic_DNA"/>
</dbReference>
<protein>
    <submittedName>
        <fullName evidence="2">Uncharacterized protein</fullName>
    </submittedName>
</protein>
<name>A0A9W6SRQ4_9ACTN</name>
<feature type="region of interest" description="Disordered" evidence="1">
    <location>
        <begin position="1"/>
        <end position="27"/>
    </location>
</feature>
<dbReference type="Proteomes" id="UP001165079">
    <property type="component" value="Unassembled WGS sequence"/>
</dbReference>
<dbReference type="RefSeq" id="WP_285666346.1">
    <property type="nucleotide sequence ID" value="NZ_BSTX01000004.1"/>
</dbReference>
<evidence type="ECO:0000313" key="2">
    <source>
        <dbReference type="EMBL" id="GLZ81027.1"/>
    </source>
</evidence>
<keyword evidence="3" id="KW-1185">Reference proteome</keyword>
<feature type="compositionally biased region" description="Acidic residues" evidence="1">
    <location>
        <begin position="91"/>
        <end position="115"/>
    </location>
</feature>
<gene>
    <name evidence="2" type="ORF">Afil01_58340</name>
</gene>
<sequence>MGRHSSDEDGAAQDALDAEGAPERSREADEFWDLVGVDPVEIAFSKGVGLTLRAYLPVAEDVEDEAEEDAEAEEEETPAAKKDGKKKPAASDDDEDDESGSDDEEEDDEEEEEPELTAPVSELTDADIDEAPRFLTSGGKLLLFDNAADLVAYVKENRDHDLAELDTWDDVVGKIKTEWVVATDEDSYELDLVVENLRGGHDAWDHELIISAGELARDLAYALQLKSVLTALAPGSPIDDLDEALRSVDGGGLSGFFAKRRLRKIGAQQASLAWRSIIGKLSAASDWRK</sequence>
<comment type="caution">
    <text evidence="2">The sequence shown here is derived from an EMBL/GenBank/DDBJ whole genome shotgun (WGS) entry which is preliminary data.</text>
</comment>